<evidence type="ECO:0000259" key="9">
    <source>
        <dbReference type="PROSITE" id="PS50110"/>
    </source>
</evidence>
<dbReference type="SUPFAM" id="SSF52172">
    <property type="entry name" value="CheY-like"/>
    <property type="match status" value="1"/>
</dbReference>
<dbReference type="InterPro" id="IPR036097">
    <property type="entry name" value="HisK_dim/P_sf"/>
</dbReference>
<feature type="domain" description="Response regulatory" evidence="9">
    <location>
        <begin position="5"/>
        <end position="120"/>
    </location>
</feature>
<dbReference type="InterPro" id="IPR036890">
    <property type="entry name" value="HATPase_C_sf"/>
</dbReference>
<dbReference type="InterPro" id="IPR005467">
    <property type="entry name" value="His_kinase_dom"/>
</dbReference>
<keyword evidence="5 10" id="KW-0418">Kinase</keyword>
<feature type="modified residue" description="4-aspartylphosphate" evidence="7">
    <location>
        <position position="55"/>
    </location>
</feature>
<organism evidence="10">
    <name type="scientific">Desertifilum tharense IPPAS B-1220</name>
    <dbReference type="NCBI Taxonomy" id="1781255"/>
    <lineage>
        <taxon>Bacteria</taxon>
        <taxon>Bacillati</taxon>
        <taxon>Cyanobacteriota</taxon>
        <taxon>Cyanophyceae</taxon>
        <taxon>Desertifilales</taxon>
        <taxon>Desertifilaceae</taxon>
        <taxon>Desertifilum</taxon>
    </lineage>
</organism>
<keyword evidence="4" id="KW-0808">Transferase</keyword>
<keyword evidence="3 7" id="KW-0597">Phosphoprotein</keyword>
<dbReference type="Pfam" id="PF02518">
    <property type="entry name" value="HATPase_c"/>
    <property type="match status" value="1"/>
</dbReference>
<dbReference type="PROSITE" id="PS50109">
    <property type="entry name" value="HIS_KIN"/>
    <property type="match status" value="1"/>
</dbReference>
<dbReference type="PRINTS" id="PR00344">
    <property type="entry name" value="BCTRLSENSOR"/>
</dbReference>
<dbReference type="Gene3D" id="3.30.565.10">
    <property type="entry name" value="Histidine kinase-like ATPase, C-terminal domain"/>
    <property type="match status" value="1"/>
</dbReference>
<gene>
    <name evidence="10" type="ORF">BH720_05845</name>
</gene>
<dbReference type="SUPFAM" id="SSF55874">
    <property type="entry name" value="ATPase domain of HSP90 chaperone/DNA topoisomerase II/histidine kinase"/>
    <property type="match status" value="1"/>
</dbReference>
<dbReference type="InterPro" id="IPR050736">
    <property type="entry name" value="Sensor_HK_Regulatory"/>
</dbReference>
<evidence type="ECO:0000256" key="4">
    <source>
        <dbReference type="ARBA" id="ARBA00022679"/>
    </source>
</evidence>
<dbReference type="InterPro" id="IPR001789">
    <property type="entry name" value="Sig_transdc_resp-reg_receiver"/>
</dbReference>
<evidence type="ECO:0000256" key="1">
    <source>
        <dbReference type="ARBA" id="ARBA00000085"/>
    </source>
</evidence>
<dbReference type="InterPro" id="IPR003594">
    <property type="entry name" value="HATPase_dom"/>
</dbReference>
<comment type="caution">
    <text evidence="10">The sequence shown here is derived from an EMBL/GenBank/DDBJ whole genome shotgun (WGS) entry which is preliminary data.</text>
</comment>
<accession>A0A1E5QN62</accession>
<sequence length="367" mass="41476">MKKTKILIVEDETIIAMDIRSSLESMGYHVVGIATTGESAIQKVKDSQPDLVLMDINIRGEIDGIQTAEQIKIERQTPIIYLTAHTDIATLTRAKATEPFGYIVKPFEEQDLYTTVEIALSRAKAEAEVLNSLEKEKEINELKSRFVSMVSHEFRTPLSTILFSAGLLEKYGEKWGKEKHLIHLRRIQTAVQQMTTLLEDVLLLGKAEANRLEFKPITLNIRDFCADLMDELQLIDNAQHQFVLSDRLTQSHEVFLDERLLRIILSNLLSNAIKYSKEGKEIELEISRDEQGICFQVKDGGIGIPEADRKHLFQMFHRAQNVGEISGTGLGLAIVKRAVDLHKGEISLESQEGVGTIFRVRLPLNEQ</sequence>
<dbReference type="InterPro" id="IPR011006">
    <property type="entry name" value="CheY-like_superfamily"/>
</dbReference>
<dbReference type="EMBL" id="MJGC01000041">
    <property type="protein sequence ID" value="OEJ76080.1"/>
    <property type="molecule type" value="Genomic_DNA"/>
</dbReference>
<dbReference type="FunFam" id="3.30.565.10:FF:000006">
    <property type="entry name" value="Sensor histidine kinase WalK"/>
    <property type="match status" value="1"/>
</dbReference>
<comment type="catalytic activity">
    <reaction evidence="1">
        <text>ATP + protein L-histidine = ADP + protein N-phospho-L-histidine.</text>
        <dbReference type="EC" id="2.7.13.3"/>
    </reaction>
</comment>
<dbReference type="SMART" id="SM00388">
    <property type="entry name" value="HisKA"/>
    <property type="match status" value="1"/>
</dbReference>
<dbReference type="Gene3D" id="1.10.287.130">
    <property type="match status" value="1"/>
</dbReference>
<dbReference type="PANTHER" id="PTHR43711:SF26">
    <property type="entry name" value="SENSOR HISTIDINE KINASE RCSC"/>
    <property type="match status" value="1"/>
</dbReference>
<evidence type="ECO:0000256" key="2">
    <source>
        <dbReference type="ARBA" id="ARBA00012438"/>
    </source>
</evidence>
<evidence type="ECO:0000256" key="3">
    <source>
        <dbReference type="ARBA" id="ARBA00022553"/>
    </source>
</evidence>
<dbReference type="PANTHER" id="PTHR43711">
    <property type="entry name" value="TWO-COMPONENT HISTIDINE KINASE"/>
    <property type="match status" value="1"/>
</dbReference>
<dbReference type="SMART" id="SM00448">
    <property type="entry name" value="REC"/>
    <property type="match status" value="1"/>
</dbReference>
<dbReference type="PROSITE" id="PS50110">
    <property type="entry name" value="RESPONSE_REGULATORY"/>
    <property type="match status" value="1"/>
</dbReference>
<dbReference type="SMART" id="SM00387">
    <property type="entry name" value="HATPase_c"/>
    <property type="match status" value="1"/>
</dbReference>
<dbReference type="SUPFAM" id="SSF47384">
    <property type="entry name" value="Homodimeric domain of signal transducing histidine kinase"/>
    <property type="match status" value="1"/>
</dbReference>
<dbReference type="InterPro" id="IPR003661">
    <property type="entry name" value="HisK_dim/P_dom"/>
</dbReference>
<evidence type="ECO:0000256" key="5">
    <source>
        <dbReference type="ARBA" id="ARBA00022777"/>
    </source>
</evidence>
<name>A0A1E5QN62_9CYAN</name>
<proteinExistence type="predicted"/>
<dbReference type="EC" id="2.7.13.3" evidence="2"/>
<dbReference type="AlphaFoldDB" id="A0A1E5QN62"/>
<dbReference type="Pfam" id="PF00072">
    <property type="entry name" value="Response_reg"/>
    <property type="match status" value="1"/>
</dbReference>
<protein>
    <recommendedName>
        <fullName evidence="2">histidine kinase</fullName>
        <ecNumber evidence="2">2.7.13.3</ecNumber>
    </recommendedName>
</protein>
<evidence type="ECO:0000259" key="8">
    <source>
        <dbReference type="PROSITE" id="PS50109"/>
    </source>
</evidence>
<dbReference type="STRING" id="1781255.BH720_05845"/>
<dbReference type="InterPro" id="IPR004358">
    <property type="entry name" value="Sig_transdc_His_kin-like_C"/>
</dbReference>
<evidence type="ECO:0000256" key="6">
    <source>
        <dbReference type="ARBA" id="ARBA00023012"/>
    </source>
</evidence>
<dbReference type="CDD" id="cd00075">
    <property type="entry name" value="HATPase"/>
    <property type="match status" value="1"/>
</dbReference>
<dbReference type="Gene3D" id="3.40.50.2300">
    <property type="match status" value="1"/>
</dbReference>
<evidence type="ECO:0000256" key="7">
    <source>
        <dbReference type="PROSITE-ProRule" id="PRU00169"/>
    </source>
</evidence>
<dbReference type="Pfam" id="PF00512">
    <property type="entry name" value="HisKA"/>
    <property type="match status" value="1"/>
</dbReference>
<dbReference type="CDD" id="cd17534">
    <property type="entry name" value="REC_DC-like"/>
    <property type="match status" value="1"/>
</dbReference>
<dbReference type="CDD" id="cd00082">
    <property type="entry name" value="HisKA"/>
    <property type="match status" value="1"/>
</dbReference>
<feature type="domain" description="Histidine kinase" evidence="8">
    <location>
        <begin position="149"/>
        <end position="366"/>
    </location>
</feature>
<keyword evidence="6" id="KW-0902">Two-component regulatory system</keyword>
<dbReference type="RefSeq" id="WP_069966238.1">
    <property type="nucleotide sequence ID" value="NZ_CM124774.1"/>
</dbReference>
<dbReference type="GO" id="GO:0000155">
    <property type="term" value="F:phosphorelay sensor kinase activity"/>
    <property type="evidence" value="ECO:0007669"/>
    <property type="project" value="InterPro"/>
</dbReference>
<reference evidence="10" key="1">
    <citation type="submission" date="2016-09" db="EMBL/GenBank/DDBJ databases">
        <title>Draft genome of thermotolerant cyanobacterium Desertifilum sp. strain IPPAS B-1220.</title>
        <authorList>
            <person name="Sinetova M.A."/>
            <person name="Bolakhan K."/>
            <person name="Zayadan B.K."/>
            <person name="Mironov K.S."/>
            <person name="Ustinova V."/>
            <person name="Kupriyanova E.V."/>
            <person name="Sidorov R.A."/>
            <person name="Skrypnik A.N."/>
            <person name="Gogoleva N.E."/>
            <person name="Gogolev Y.V."/>
            <person name="Los D.A."/>
        </authorList>
    </citation>
    <scope>NUCLEOTIDE SEQUENCE [LARGE SCALE GENOMIC DNA]</scope>
    <source>
        <strain evidence="10">IPPAS B-1220</strain>
    </source>
</reference>
<dbReference type="OrthoDB" id="517825at2"/>
<evidence type="ECO:0000313" key="10">
    <source>
        <dbReference type="EMBL" id="OEJ76080.1"/>
    </source>
</evidence>